<comment type="similarity">
    <text evidence="3 9">Belongs to the CobD/CbiB family.</text>
</comment>
<keyword evidence="7 9" id="KW-1133">Transmembrane helix</keyword>
<dbReference type="RefSeq" id="WP_133769446.1">
    <property type="nucleotide sequence ID" value="NZ_SNZR01000011.1"/>
</dbReference>
<dbReference type="UniPathway" id="UPA00148"/>
<evidence type="ECO:0000256" key="8">
    <source>
        <dbReference type="ARBA" id="ARBA00023136"/>
    </source>
</evidence>
<dbReference type="GO" id="GO:0015420">
    <property type="term" value="F:ABC-type vitamin B12 transporter activity"/>
    <property type="evidence" value="ECO:0007669"/>
    <property type="project" value="UniProtKB-UniRule"/>
</dbReference>
<dbReference type="PANTHER" id="PTHR34308:SF1">
    <property type="entry name" value="COBALAMIN BIOSYNTHESIS PROTEIN CBIB"/>
    <property type="match status" value="1"/>
</dbReference>
<accession>A0A4R7CBT1</accession>
<keyword evidence="4 9" id="KW-1003">Cell membrane</keyword>
<evidence type="ECO:0000256" key="7">
    <source>
        <dbReference type="ARBA" id="ARBA00022989"/>
    </source>
</evidence>
<gene>
    <name evidence="9" type="primary">cobD</name>
    <name evidence="10" type="ORF">EV668_1854</name>
</gene>
<evidence type="ECO:0000256" key="2">
    <source>
        <dbReference type="ARBA" id="ARBA00004953"/>
    </source>
</evidence>
<comment type="pathway">
    <text evidence="2 9">Cofactor biosynthesis; adenosylcobalamin biosynthesis.</text>
</comment>
<dbReference type="HAMAP" id="MF_00024">
    <property type="entry name" value="CobD_CbiB"/>
    <property type="match status" value="1"/>
</dbReference>
<sequence>MLSAPDALWVLLGALIADAVIGDPDPVWRRLPHPVVWLGRLVALGDTKLNRENWSRSRRKAAGIAWLTLLLGTAIGAGWLIETALRALPFGPVWVALAASLLIAQRSLYDHVARVRDAPGLEAARQAVSMIVGRETSRLDEAGISRAAIESAAENFSDGIVAPAFWFAIGGLPGLVAYKAVNTADSMIGHLSQRHRDFGWASARLDDLLNLVPARLSALLIAFAAPLAGGSVGRSLRTAWRDAGTHRSPNAGWPEAAMASALGLALSGPRLYAAGPVEAPFLCPEGRRDARLADIGRGLRVMAGACLLQGIAIAALAWAL</sequence>
<dbReference type="GO" id="GO:0005886">
    <property type="term" value="C:plasma membrane"/>
    <property type="evidence" value="ECO:0007669"/>
    <property type="project" value="UniProtKB-SubCell"/>
</dbReference>
<feature type="transmembrane region" description="Helical" evidence="9">
    <location>
        <begin position="61"/>
        <end position="81"/>
    </location>
</feature>
<dbReference type="NCBIfam" id="TIGR00380">
    <property type="entry name" value="cobal_cbiB"/>
    <property type="match status" value="1"/>
</dbReference>
<feature type="transmembrane region" description="Helical" evidence="9">
    <location>
        <begin position="87"/>
        <end position="104"/>
    </location>
</feature>
<dbReference type="Proteomes" id="UP000295122">
    <property type="component" value="Unassembled WGS sequence"/>
</dbReference>
<dbReference type="InterPro" id="IPR004485">
    <property type="entry name" value="Cobalamin_biosynth_CobD/CbiB"/>
</dbReference>
<evidence type="ECO:0000313" key="11">
    <source>
        <dbReference type="Proteomes" id="UP000295122"/>
    </source>
</evidence>
<keyword evidence="5 9" id="KW-0169">Cobalamin biosynthesis</keyword>
<keyword evidence="11" id="KW-1185">Reference proteome</keyword>
<evidence type="ECO:0000313" key="10">
    <source>
        <dbReference type="EMBL" id="TDR94566.1"/>
    </source>
</evidence>
<organism evidence="10 11">
    <name type="scientific">Enterovirga rhinocerotis</name>
    <dbReference type="NCBI Taxonomy" id="1339210"/>
    <lineage>
        <taxon>Bacteria</taxon>
        <taxon>Pseudomonadati</taxon>
        <taxon>Pseudomonadota</taxon>
        <taxon>Alphaproteobacteria</taxon>
        <taxon>Hyphomicrobiales</taxon>
        <taxon>Methylobacteriaceae</taxon>
        <taxon>Enterovirga</taxon>
    </lineage>
</organism>
<reference evidence="10 11" key="1">
    <citation type="submission" date="2019-03" db="EMBL/GenBank/DDBJ databases">
        <title>Genomic Encyclopedia of Type Strains, Phase IV (KMG-IV): sequencing the most valuable type-strain genomes for metagenomic binning, comparative biology and taxonomic classification.</title>
        <authorList>
            <person name="Goeker M."/>
        </authorList>
    </citation>
    <scope>NUCLEOTIDE SEQUENCE [LARGE SCALE GENOMIC DNA]</scope>
    <source>
        <strain evidence="10 11">DSM 25903</strain>
    </source>
</reference>
<keyword evidence="6 9" id="KW-0812">Transmembrane</keyword>
<dbReference type="EMBL" id="SNZR01000011">
    <property type="protein sequence ID" value="TDR94566.1"/>
    <property type="molecule type" value="Genomic_DNA"/>
</dbReference>
<dbReference type="PANTHER" id="PTHR34308">
    <property type="entry name" value="COBALAMIN BIOSYNTHESIS PROTEIN CBIB"/>
    <property type="match status" value="1"/>
</dbReference>
<proteinExistence type="inferred from homology"/>
<keyword evidence="8 9" id="KW-0472">Membrane</keyword>
<comment type="caution">
    <text evidence="9">Lacks conserved residue(s) required for the propagation of feature annotation.</text>
</comment>
<dbReference type="GO" id="GO:0048472">
    <property type="term" value="F:threonine-phosphate decarboxylase activity"/>
    <property type="evidence" value="ECO:0007669"/>
    <property type="project" value="InterPro"/>
</dbReference>
<evidence type="ECO:0000256" key="4">
    <source>
        <dbReference type="ARBA" id="ARBA00022475"/>
    </source>
</evidence>
<comment type="subcellular location">
    <subcellularLocation>
        <location evidence="1 9">Cell membrane</location>
        <topology evidence="1 9">Multi-pass membrane protein</topology>
    </subcellularLocation>
</comment>
<name>A0A4R7CBT1_9HYPH</name>
<dbReference type="GO" id="GO:0009236">
    <property type="term" value="P:cobalamin biosynthetic process"/>
    <property type="evidence" value="ECO:0007669"/>
    <property type="project" value="UniProtKB-UniRule"/>
</dbReference>
<comment type="caution">
    <text evidence="10">The sequence shown here is derived from an EMBL/GenBank/DDBJ whole genome shotgun (WGS) entry which is preliminary data.</text>
</comment>
<evidence type="ECO:0000256" key="1">
    <source>
        <dbReference type="ARBA" id="ARBA00004651"/>
    </source>
</evidence>
<evidence type="ECO:0000256" key="9">
    <source>
        <dbReference type="HAMAP-Rule" id="MF_00024"/>
    </source>
</evidence>
<feature type="transmembrane region" description="Helical" evidence="9">
    <location>
        <begin position="298"/>
        <end position="319"/>
    </location>
</feature>
<dbReference type="AlphaFoldDB" id="A0A4R7CBT1"/>
<dbReference type="Pfam" id="PF03186">
    <property type="entry name" value="CobD_Cbib"/>
    <property type="match status" value="1"/>
</dbReference>
<evidence type="ECO:0000256" key="5">
    <source>
        <dbReference type="ARBA" id="ARBA00022573"/>
    </source>
</evidence>
<evidence type="ECO:0000256" key="6">
    <source>
        <dbReference type="ARBA" id="ARBA00022692"/>
    </source>
</evidence>
<dbReference type="OrthoDB" id="9811967at2"/>
<protein>
    <recommendedName>
        <fullName evidence="9">Cobalamin biosynthesis protein CobD</fullName>
    </recommendedName>
</protein>
<comment type="function">
    <text evidence="9">Converts cobyric acid to cobinamide by the addition of aminopropanol on the F carboxylic group.</text>
</comment>
<evidence type="ECO:0000256" key="3">
    <source>
        <dbReference type="ARBA" id="ARBA00006263"/>
    </source>
</evidence>